<dbReference type="InterPro" id="IPR027256">
    <property type="entry name" value="P-typ_ATPase_IB"/>
</dbReference>
<keyword evidence="5 16" id="KW-0479">Metal-binding</keyword>
<dbReference type="Gene3D" id="3.30.70.100">
    <property type="match status" value="3"/>
</dbReference>
<dbReference type="PANTHER" id="PTHR43520:SF8">
    <property type="entry name" value="P-TYPE CU(+) TRANSPORTER"/>
    <property type="match status" value="1"/>
</dbReference>
<feature type="transmembrane region" description="Helical" evidence="16">
    <location>
        <begin position="886"/>
        <end position="909"/>
    </location>
</feature>
<evidence type="ECO:0000256" key="16">
    <source>
        <dbReference type="RuleBase" id="RU362081"/>
    </source>
</evidence>
<gene>
    <name evidence="18" type="primary">CCC2</name>
    <name evidence="18" type="ORF">FIM1_1232</name>
</gene>
<dbReference type="PROSITE" id="PS50846">
    <property type="entry name" value="HMA_2"/>
    <property type="match status" value="3"/>
</dbReference>
<dbReference type="PRINTS" id="PR00119">
    <property type="entry name" value="CATATPASE"/>
</dbReference>
<feature type="transmembrane region" description="Helical" evidence="16">
    <location>
        <begin position="303"/>
        <end position="321"/>
    </location>
</feature>
<evidence type="ECO:0000256" key="14">
    <source>
        <dbReference type="ARBA" id="ARBA00023065"/>
    </source>
</evidence>
<dbReference type="SUPFAM" id="SSF55008">
    <property type="entry name" value="HMA, heavy metal-associated domain"/>
    <property type="match status" value="3"/>
</dbReference>
<dbReference type="Pfam" id="PF00403">
    <property type="entry name" value="HMA"/>
    <property type="match status" value="2"/>
</dbReference>
<dbReference type="InterPro" id="IPR018303">
    <property type="entry name" value="ATPase_P-typ_P_site"/>
</dbReference>
<dbReference type="SFLD" id="SFLDG00002">
    <property type="entry name" value="C1.7:_P-type_atpase_like"/>
    <property type="match status" value="1"/>
</dbReference>
<feature type="domain" description="HMA" evidence="17">
    <location>
        <begin position="87"/>
        <end position="153"/>
    </location>
</feature>
<dbReference type="EMBL" id="CP015055">
    <property type="protein sequence ID" value="QGN14570.1"/>
    <property type="molecule type" value="Genomic_DNA"/>
</dbReference>
<dbReference type="Gene3D" id="3.40.1110.10">
    <property type="entry name" value="Calcium-transporting ATPase, cytoplasmic domain N"/>
    <property type="match status" value="1"/>
</dbReference>
<evidence type="ECO:0000256" key="8">
    <source>
        <dbReference type="ARBA" id="ARBA00022796"/>
    </source>
</evidence>
<feature type="transmembrane region" description="Helical" evidence="16">
    <location>
        <begin position="367"/>
        <end position="386"/>
    </location>
</feature>
<organism evidence="18 19">
    <name type="scientific">Kluyveromyces marxianus</name>
    <name type="common">Yeast</name>
    <name type="synonym">Candida kefyr</name>
    <dbReference type="NCBI Taxonomy" id="4911"/>
    <lineage>
        <taxon>Eukaryota</taxon>
        <taxon>Fungi</taxon>
        <taxon>Dikarya</taxon>
        <taxon>Ascomycota</taxon>
        <taxon>Saccharomycotina</taxon>
        <taxon>Saccharomycetes</taxon>
        <taxon>Saccharomycetales</taxon>
        <taxon>Saccharomycetaceae</taxon>
        <taxon>Kluyveromyces</taxon>
    </lineage>
</organism>
<comment type="similarity">
    <text evidence="2 16">Belongs to the cation transport ATPase (P-type) (TC 3.A.3) family. Type IB subfamily.</text>
</comment>
<dbReference type="PANTHER" id="PTHR43520">
    <property type="entry name" value="ATP7, ISOFORM B"/>
    <property type="match status" value="1"/>
</dbReference>
<dbReference type="InterPro" id="IPR044492">
    <property type="entry name" value="P_typ_ATPase_HD_dom"/>
</dbReference>
<dbReference type="SUPFAM" id="SSF81665">
    <property type="entry name" value="Calcium ATPase, transmembrane domain M"/>
    <property type="match status" value="1"/>
</dbReference>
<evidence type="ECO:0000313" key="18">
    <source>
        <dbReference type="EMBL" id="QGN14570.1"/>
    </source>
</evidence>
<feature type="transmembrane region" description="Helical" evidence="16">
    <location>
        <begin position="333"/>
        <end position="355"/>
    </location>
</feature>
<dbReference type="SFLD" id="SFLDF00027">
    <property type="entry name" value="p-type_atpase"/>
    <property type="match status" value="1"/>
</dbReference>
<keyword evidence="6" id="KW-0677">Repeat</keyword>
<dbReference type="InterPro" id="IPR023299">
    <property type="entry name" value="ATPase_P-typ_cyto_dom_N"/>
</dbReference>
<dbReference type="NCBIfam" id="TIGR01494">
    <property type="entry name" value="ATPase_P-type"/>
    <property type="match status" value="1"/>
</dbReference>
<evidence type="ECO:0000256" key="3">
    <source>
        <dbReference type="ARBA" id="ARBA00022448"/>
    </source>
</evidence>
<dbReference type="InterPro" id="IPR017969">
    <property type="entry name" value="Heavy-metal-associated_CS"/>
</dbReference>
<keyword evidence="3" id="KW-0813">Transport</keyword>
<reference evidence="18 19" key="1">
    <citation type="submission" date="2016-03" db="EMBL/GenBank/DDBJ databases">
        <title>How can Kluyveromyces marxianus grow so fast - potential evolutionary course in Saccharomyces Complex revealed by comparative genomics.</title>
        <authorList>
            <person name="Mo W."/>
            <person name="Lu W."/>
            <person name="Yang X."/>
            <person name="Qi J."/>
            <person name="Lv H."/>
        </authorList>
    </citation>
    <scope>NUCLEOTIDE SEQUENCE [LARGE SCALE GENOMIC DNA]</scope>
    <source>
        <strain evidence="18 19">FIM1</strain>
    </source>
</reference>
<dbReference type="CDD" id="cd02094">
    <property type="entry name" value="P-type_ATPase_Cu-like"/>
    <property type="match status" value="1"/>
</dbReference>
<keyword evidence="9 16" id="KW-0067">ATP-binding</keyword>
<dbReference type="InterPro" id="IPR036412">
    <property type="entry name" value="HAD-like_sf"/>
</dbReference>
<evidence type="ECO:0000256" key="6">
    <source>
        <dbReference type="ARBA" id="ARBA00022737"/>
    </source>
</evidence>
<feature type="transmembrane region" description="Helical" evidence="16">
    <location>
        <begin position="915"/>
        <end position="934"/>
    </location>
</feature>
<feature type="transmembrane region" description="Helical" evidence="16">
    <location>
        <begin position="261"/>
        <end position="283"/>
    </location>
</feature>
<feature type="domain" description="HMA" evidence="17">
    <location>
        <begin position="4"/>
        <end position="70"/>
    </location>
</feature>
<dbReference type="SUPFAM" id="SSF81653">
    <property type="entry name" value="Calcium ATPase, transduction domain A"/>
    <property type="match status" value="1"/>
</dbReference>
<evidence type="ECO:0000256" key="5">
    <source>
        <dbReference type="ARBA" id="ARBA00022723"/>
    </source>
</evidence>
<keyword evidence="10" id="KW-0460">Magnesium</keyword>
<dbReference type="SFLD" id="SFLDS00003">
    <property type="entry name" value="Haloacid_Dehalogenase"/>
    <property type="match status" value="1"/>
</dbReference>
<accession>A0ABX6EQI1</accession>
<dbReference type="InterPro" id="IPR036163">
    <property type="entry name" value="HMA_dom_sf"/>
</dbReference>
<feature type="transmembrane region" description="Helical" evidence="16">
    <location>
        <begin position="567"/>
        <end position="590"/>
    </location>
</feature>
<keyword evidence="11" id="KW-1278">Translocase</keyword>
<evidence type="ECO:0000256" key="13">
    <source>
        <dbReference type="ARBA" id="ARBA00023008"/>
    </source>
</evidence>
<evidence type="ECO:0000256" key="4">
    <source>
        <dbReference type="ARBA" id="ARBA00022692"/>
    </source>
</evidence>
<keyword evidence="13" id="KW-0186">Copper</keyword>
<dbReference type="NCBIfam" id="TIGR01525">
    <property type="entry name" value="ATPase-IB_hvy"/>
    <property type="match status" value="1"/>
</dbReference>
<feature type="domain" description="HMA" evidence="17">
    <location>
        <begin position="167"/>
        <end position="233"/>
    </location>
</feature>
<keyword evidence="15 16" id="KW-0472">Membrane</keyword>
<comment type="subcellular location">
    <subcellularLocation>
        <location evidence="1">Endomembrane system</location>
        <topology evidence="1">Multi-pass membrane protein</topology>
    </subcellularLocation>
    <subcellularLocation>
        <location evidence="16">Membrane</location>
    </subcellularLocation>
</comment>
<evidence type="ECO:0000256" key="2">
    <source>
        <dbReference type="ARBA" id="ARBA00006024"/>
    </source>
</evidence>
<dbReference type="InterPro" id="IPR023298">
    <property type="entry name" value="ATPase_P-typ_TM_dom_sf"/>
</dbReference>
<evidence type="ECO:0000256" key="9">
    <source>
        <dbReference type="ARBA" id="ARBA00022840"/>
    </source>
</evidence>
<proteinExistence type="inferred from homology"/>
<name>A0ABX6EQI1_KLUMA</name>
<dbReference type="Pfam" id="PF00702">
    <property type="entry name" value="Hydrolase"/>
    <property type="match status" value="1"/>
</dbReference>
<dbReference type="InterPro" id="IPR006121">
    <property type="entry name" value="HMA_dom"/>
</dbReference>
<dbReference type="InterPro" id="IPR001757">
    <property type="entry name" value="P_typ_ATPase"/>
</dbReference>
<keyword evidence="8" id="KW-0187">Copper transport</keyword>
<evidence type="ECO:0000313" key="19">
    <source>
        <dbReference type="Proteomes" id="UP000422736"/>
    </source>
</evidence>
<dbReference type="NCBIfam" id="TIGR00003">
    <property type="entry name" value="copper ion binding protein"/>
    <property type="match status" value="2"/>
</dbReference>
<keyword evidence="14" id="KW-0406">Ion transport</keyword>
<keyword evidence="7 16" id="KW-0547">Nucleotide-binding</keyword>
<dbReference type="Gene3D" id="3.40.50.1000">
    <property type="entry name" value="HAD superfamily/HAD-like"/>
    <property type="match status" value="1"/>
</dbReference>
<keyword evidence="4 16" id="KW-0812">Transmembrane</keyword>
<evidence type="ECO:0000256" key="15">
    <source>
        <dbReference type="ARBA" id="ARBA00023136"/>
    </source>
</evidence>
<dbReference type="InterPro" id="IPR008250">
    <property type="entry name" value="ATPase_P-typ_transduc_dom_A_sf"/>
</dbReference>
<evidence type="ECO:0000256" key="7">
    <source>
        <dbReference type="ARBA" id="ARBA00022741"/>
    </source>
</evidence>
<keyword evidence="12 16" id="KW-1133">Transmembrane helix</keyword>
<feature type="transmembrane region" description="Helical" evidence="16">
    <location>
        <begin position="524"/>
        <end position="547"/>
    </location>
</feature>
<sequence length="975" mass="106018">MSDFQALLSVQGMTCGACVDTVHKQVSGVKGVEDCDVSLLTEECHVKFDSKLTSTSELVETIQDCGFDATLIAEEPLKLIGSVSEQHSGTILVGGMTCGACVQTVTTQVLKISGVLECTVSLATEECNVKFDPNLTSIAAIAECIEDCGFDAKIISEERSTVPTKEKQLCLKIFGLDPNDGAVVVEAKLSQLKGLLSVDVSMSEEEAKIVYDASEIGIRDIVDCIQSLGCETVISNALDNSTQLALLSKVREIHFWRGNCIRAAVSAVLIMSLYMCVPFLFPHRMGHFPYTMTPIKGFFYRDIFGIIITIYVQLYVGSYFYRAAWTSLKHGSGTMDTLIGISTACAYIFSFYSIASNIYHKSSTMPKVIFDTAIMLITFISLGKLLENRAKSETSTAMSKLISLTPSSCTIVLPDQTSREIPIELLQPNDIVEVVPGMKIPADGVIIRNETEVDESLITGESMLVEKTVGSQVIGGSVNGPGHFYFKATRVGEDTKLASIISTMKKAQLSKAPIQRYADRMAGVFVPFVLSLALLTFVIWMCVSYSLKNPPAIFNNDNGKFFTCMQISISVIIVACPCALGLAAPTAIMVGTGVGASNGVLIKGGEILEKCNSLQTFLFDKTGTLTTGRMSVENFIPLGDELKELHWKMIALCESIGDHPVAKAIVNFAENNINPSTTFDLQMSNEEVIIGKGISCKIYDKNSSETYDIVIGNKKLLPDGNAGNSPPSCLTESFVSINGNIVGKFEIADRVKVDSHLVIRYLQDMGIRCCMVTGDVHESALKVAEQLNIPASNVFSEVTPEEKRNIVIQLQNEGTERVAFVGDGINDSPALVEADLGISISSGTDIAIEAADIVILDSNNNNDTLKGLIYALDISRKTFHRVKLNFFWAFCYNTFMIPVAMGVLVPWGITLHPMLSGAAMALSSVSVVCSSLMLKRWTPPSLNTKPLKDSSGLSWMRFGRRRARNDDIELQERLV</sequence>
<dbReference type="InterPro" id="IPR006122">
    <property type="entry name" value="HMA_Cu_ion-bd"/>
</dbReference>
<evidence type="ECO:0000256" key="11">
    <source>
        <dbReference type="ARBA" id="ARBA00022967"/>
    </source>
</evidence>
<dbReference type="PROSITE" id="PS01047">
    <property type="entry name" value="HMA_1"/>
    <property type="match status" value="2"/>
</dbReference>
<dbReference type="SUPFAM" id="SSF56784">
    <property type="entry name" value="HAD-like"/>
    <property type="match status" value="1"/>
</dbReference>
<dbReference type="PROSITE" id="PS00154">
    <property type="entry name" value="ATPASE_E1_E2"/>
    <property type="match status" value="1"/>
</dbReference>
<dbReference type="PRINTS" id="PR00943">
    <property type="entry name" value="CUATPASE"/>
</dbReference>
<evidence type="ECO:0000259" key="17">
    <source>
        <dbReference type="PROSITE" id="PS50846"/>
    </source>
</evidence>
<keyword evidence="19" id="KW-1185">Reference proteome</keyword>
<dbReference type="InterPro" id="IPR059000">
    <property type="entry name" value="ATPase_P-type_domA"/>
</dbReference>
<protein>
    <submittedName>
        <fullName evidence="18">Copper-transporting ATPase</fullName>
    </submittedName>
</protein>
<evidence type="ECO:0000256" key="12">
    <source>
        <dbReference type="ARBA" id="ARBA00022989"/>
    </source>
</evidence>
<dbReference type="Pfam" id="PF00122">
    <property type="entry name" value="E1-E2_ATPase"/>
    <property type="match status" value="1"/>
</dbReference>
<dbReference type="Proteomes" id="UP000422736">
    <property type="component" value="Chromosome 2"/>
</dbReference>
<dbReference type="Gene3D" id="2.70.150.10">
    <property type="entry name" value="Calcium-transporting ATPase, cytoplasmic transduction domain A"/>
    <property type="match status" value="1"/>
</dbReference>
<evidence type="ECO:0000256" key="10">
    <source>
        <dbReference type="ARBA" id="ARBA00022842"/>
    </source>
</evidence>
<evidence type="ECO:0000256" key="1">
    <source>
        <dbReference type="ARBA" id="ARBA00004127"/>
    </source>
</evidence>
<dbReference type="CDD" id="cd00371">
    <property type="entry name" value="HMA"/>
    <property type="match status" value="3"/>
</dbReference>
<dbReference type="InterPro" id="IPR023214">
    <property type="entry name" value="HAD_sf"/>
</dbReference>